<dbReference type="InterPro" id="IPR009100">
    <property type="entry name" value="AcylCoA_DH/oxidase_NM_dom_sf"/>
</dbReference>
<dbReference type="PROSITE" id="PS00073">
    <property type="entry name" value="ACYL_COA_DH_2"/>
    <property type="match status" value="1"/>
</dbReference>
<keyword evidence="3 6" id="KW-0285">Flavoprotein</keyword>
<dbReference type="RefSeq" id="WP_084623281.1">
    <property type="nucleotide sequence ID" value="NZ_BANB01000165.1"/>
</dbReference>
<protein>
    <submittedName>
        <fullName evidence="10">Acyl-CoA dehydrogenase</fullName>
    </submittedName>
</protein>
<dbReference type="Gene3D" id="2.40.110.10">
    <property type="entry name" value="Butyryl-CoA Dehydrogenase, subunit A, domain 2"/>
    <property type="match status" value="1"/>
</dbReference>
<dbReference type="InterPro" id="IPR009075">
    <property type="entry name" value="AcylCo_DH/oxidase_C"/>
</dbReference>
<dbReference type="GO" id="GO:0050660">
    <property type="term" value="F:flavin adenine dinucleotide binding"/>
    <property type="evidence" value="ECO:0007669"/>
    <property type="project" value="InterPro"/>
</dbReference>
<reference evidence="10 11" key="1">
    <citation type="submission" date="2012-11" db="EMBL/GenBank/DDBJ databases">
        <title>Whole genome sequence of Acidisphaera rubrifaciens HS-AP3.</title>
        <authorList>
            <person name="Azuma Y."/>
            <person name="Higashiura N."/>
            <person name="Hirakawa H."/>
            <person name="Matsushita K."/>
        </authorList>
    </citation>
    <scope>NUCLEOTIDE SEQUENCE [LARGE SCALE GENOMIC DNA]</scope>
    <source>
        <strain evidence="10 11">HS-AP3</strain>
    </source>
</reference>
<evidence type="ECO:0000313" key="10">
    <source>
        <dbReference type="EMBL" id="GAN76796.1"/>
    </source>
</evidence>
<name>A0A0D6P627_9PROT</name>
<dbReference type="OrthoDB" id="5510711at2"/>
<dbReference type="PANTHER" id="PTHR43884:SF12">
    <property type="entry name" value="ISOVALERYL-COA DEHYDROGENASE, MITOCHONDRIAL-RELATED"/>
    <property type="match status" value="1"/>
</dbReference>
<dbReference type="InterPro" id="IPR037069">
    <property type="entry name" value="AcylCoA_DH/ox_N_sf"/>
</dbReference>
<evidence type="ECO:0000256" key="4">
    <source>
        <dbReference type="ARBA" id="ARBA00022827"/>
    </source>
</evidence>
<dbReference type="FunFam" id="2.40.110.10:FF:000002">
    <property type="entry name" value="Acyl-CoA dehydrogenase fadE12"/>
    <property type="match status" value="1"/>
</dbReference>
<dbReference type="Gene3D" id="1.10.540.10">
    <property type="entry name" value="Acyl-CoA dehydrogenase/oxidase, N-terminal domain"/>
    <property type="match status" value="1"/>
</dbReference>
<evidence type="ECO:0000256" key="5">
    <source>
        <dbReference type="ARBA" id="ARBA00023002"/>
    </source>
</evidence>
<evidence type="ECO:0000256" key="6">
    <source>
        <dbReference type="RuleBase" id="RU362125"/>
    </source>
</evidence>
<dbReference type="InterPro" id="IPR013786">
    <property type="entry name" value="AcylCoA_DH/ox_N"/>
</dbReference>
<keyword evidence="11" id="KW-1185">Reference proteome</keyword>
<dbReference type="Proteomes" id="UP000032680">
    <property type="component" value="Unassembled WGS sequence"/>
</dbReference>
<feature type="domain" description="Acyl-CoA oxidase/dehydrogenase middle" evidence="8">
    <location>
        <begin position="138"/>
        <end position="234"/>
    </location>
</feature>
<proteinExistence type="inferred from homology"/>
<feature type="domain" description="Acyl-CoA dehydrogenase/oxidase C-terminal" evidence="7">
    <location>
        <begin position="246"/>
        <end position="394"/>
    </location>
</feature>
<dbReference type="FunFam" id="1.20.140.10:FF:000001">
    <property type="entry name" value="Acyl-CoA dehydrogenase"/>
    <property type="match status" value="1"/>
</dbReference>
<evidence type="ECO:0000256" key="1">
    <source>
        <dbReference type="ARBA" id="ARBA00001974"/>
    </source>
</evidence>
<dbReference type="EMBL" id="BANB01000165">
    <property type="protein sequence ID" value="GAN76796.1"/>
    <property type="molecule type" value="Genomic_DNA"/>
</dbReference>
<dbReference type="PANTHER" id="PTHR43884">
    <property type="entry name" value="ACYL-COA DEHYDROGENASE"/>
    <property type="match status" value="1"/>
</dbReference>
<dbReference type="Pfam" id="PF00441">
    <property type="entry name" value="Acyl-CoA_dh_1"/>
    <property type="match status" value="1"/>
</dbReference>
<organism evidence="10 11">
    <name type="scientific">Acidisphaera rubrifaciens HS-AP3</name>
    <dbReference type="NCBI Taxonomy" id="1231350"/>
    <lineage>
        <taxon>Bacteria</taxon>
        <taxon>Pseudomonadati</taxon>
        <taxon>Pseudomonadota</taxon>
        <taxon>Alphaproteobacteria</taxon>
        <taxon>Acetobacterales</taxon>
        <taxon>Acetobacteraceae</taxon>
        <taxon>Acidisphaera</taxon>
    </lineage>
</organism>
<feature type="domain" description="Acyl-CoA dehydrogenase/oxidase N-terminal" evidence="9">
    <location>
        <begin position="22"/>
        <end position="134"/>
    </location>
</feature>
<dbReference type="InterPro" id="IPR046373">
    <property type="entry name" value="Acyl-CoA_Oxase/DH_mid-dom_sf"/>
</dbReference>
<comment type="similarity">
    <text evidence="2 6">Belongs to the acyl-CoA dehydrogenase family.</text>
</comment>
<dbReference type="SUPFAM" id="SSF56645">
    <property type="entry name" value="Acyl-CoA dehydrogenase NM domain-like"/>
    <property type="match status" value="1"/>
</dbReference>
<dbReference type="SUPFAM" id="SSF47203">
    <property type="entry name" value="Acyl-CoA dehydrogenase C-terminal domain-like"/>
    <property type="match status" value="1"/>
</dbReference>
<evidence type="ECO:0000259" key="9">
    <source>
        <dbReference type="Pfam" id="PF02771"/>
    </source>
</evidence>
<comment type="caution">
    <text evidence="10">The sequence shown here is derived from an EMBL/GenBank/DDBJ whole genome shotgun (WGS) entry which is preliminary data.</text>
</comment>
<dbReference type="Pfam" id="PF02770">
    <property type="entry name" value="Acyl-CoA_dh_M"/>
    <property type="match status" value="1"/>
</dbReference>
<evidence type="ECO:0000259" key="8">
    <source>
        <dbReference type="Pfam" id="PF02770"/>
    </source>
</evidence>
<dbReference type="Gene3D" id="1.20.140.10">
    <property type="entry name" value="Butyryl-CoA Dehydrogenase, subunit A, domain 3"/>
    <property type="match status" value="1"/>
</dbReference>
<dbReference type="AlphaFoldDB" id="A0A0D6P627"/>
<dbReference type="InterPro" id="IPR006091">
    <property type="entry name" value="Acyl-CoA_Oxase/DH_mid-dom"/>
</dbReference>
<gene>
    <name evidence="10" type="ORF">Asru_0165_04</name>
</gene>
<evidence type="ECO:0000313" key="11">
    <source>
        <dbReference type="Proteomes" id="UP000032680"/>
    </source>
</evidence>
<dbReference type="InterPro" id="IPR036250">
    <property type="entry name" value="AcylCo_DH-like_C"/>
</dbReference>
<sequence>MDTVEPVAREAPACLDHPAFRPEHVMLRDQLRRFVETEIKPVAAAWENKGSVPREVLRRMGALGFLGIRYEEAHGGAALDTLATAILAEELGRSTYGGFAITVLVHTDMASPHLANGGTEAQRARWMPGIIAGEIITAVAVTEPDAGSDVAGMRTSARRDGDDYLLNGTKMYITNGVLADLVFVAARTDPQAKGSRGISIFAVERGTPGFSVGRALDKQGWRSSDTAELVFDDCRVAAANRLGAENRGFYAIMRNFQNERIVLGAQAMGEAQAMIALALDWVRQRRAFGATLWEKQAIRQRLAMLSARVAAARQLVYHAAWLDSLGHDCTLQVSQVKALCGELVNEVAYACQQFHGGMGYLRESAIERMVRDARVQSIGGGATEVMLEEVAKRLG</sequence>
<evidence type="ECO:0000256" key="3">
    <source>
        <dbReference type="ARBA" id="ARBA00022630"/>
    </source>
</evidence>
<comment type="cofactor">
    <cofactor evidence="1 6">
        <name>FAD</name>
        <dbReference type="ChEBI" id="CHEBI:57692"/>
    </cofactor>
</comment>
<keyword evidence="5 6" id="KW-0560">Oxidoreductase</keyword>
<dbReference type="PROSITE" id="PS00072">
    <property type="entry name" value="ACYL_COA_DH_1"/>
    <property type="match status" value="1"/>
</dbReference>
<keyword evidence="4 6" id="KW-0274">FAD</keyword>
<evidence type="ECO:0000259" key="7">
    <source>
        <dbReference type="Pfam" id="PF00441"/>
    </source>
</evidence>
<dbReference type="GO" id="GO:0003995">
    <property type="term" value="F:acyl-CoA dehydrogenase activity"/>
    <property type="evidence" value="ECO:0007669"/>
    <property type="project" value="InterPro"/>
</dbReference>
<dbReference type="Pfam" id="PF02771">
    <property type="entry name" value="Acyl-CoA_dh_N"/>
    <property type="match status" value="1"/>
</dbReference>
<accession>A0A0D6P627</accession>
<evidence type="ECO:0000256" key="2">
    <source>
        <dbReference type="ARBA" id="ARBA00009347"/>
    </source>
</evidence>
<dbReference type="InterPro" id="IPR006089">
    <property type="entry name" value="Acyl-CoA_DH_CS"/>
</dbReference>